<dbReference type="EMBL" id="OX451737">
    <property type="protein sequence ID" value="CAI8597348.1"/>
    <property type="molecule type" value="Genomic_DNA"/>
</dbReference>
<sequence length="331" mass="37789">MGKAGPAHEHRGTCVPNHIPIKDFKDWFDTNNMMEIPTSELAEDSRPDKKLLLLSVLRDKEKAAPLELETVLKQEEMFWAEKTNMEWFRDGDHITEYFHIIAKVKRSRNTISLLMNGDQVRRQICPMLTRSNGGFIQGINIRDCICLASEAINVLDNNRKGGNIAMKVDISNAFVTISWDLILKVLCSFGFCITFCNWIRAILSSAFLSIIFNAVSKEEIDLIKASRHNLVPSHVIYVDDIMLFCTGKLSNIKILDQTFLGAKRFGMLISPQQIHYRLENESPEDSYRRFSYGYRCSDSLPLFSLWRGDRNLSSPHLQLQVLGAVLEVAND</sequence>
<dbReference type="AlphaFoldDB" id="A0AAV0ZJJ4"/>
<reference evidence="1 2" key="1">
    <citation type="submission" date="2023-01" db="EMBL/GenBank/DDBJ databases">
        <authorList>
            <person name="Kreplak J."/>
        </authorList>
    </citation>
    <scope>NUCLEOTIDE SEQUENCE [LARGE SCALE GENOMIC DNA]</scope>
</reference>
<organism evidence="1 2">
    <name type="scientific">Vicia faba</name>
    <name type="common">Broad bean</name>
    <name type="synonym">Faba vulgaris</name>
    <dbReference type="NCBI Taxonomy" id="3906"/>
    <lineage>
        <taxon>Eukaryota</taxon>
        <taxon>Viridiplantae</taxon>
        <taxon>Streptophyta</taxon>
        <taxon>Embryophyta</taxon>
        <taxon>Tracheophyta</taxon>
        <taxon>Spermatophyta</taxon>
        <taxon>Magnoliopsida</taxon>
        <taxon>eudicotyledons</taxon>
        <taxon>Gunneridae</taxon>
        <taxon>Pentapetalae</taxon>
        <taxon>rosids</taxon>
        <taxon>fabids</taxon>
        <taxon>Fabales</taxon>
        <taxon>Fabaceae</taxon>
        <taxon>Papilionoideae</taxon>
        <taxon>50 kb inversion clade</taxon>
        <taxon>NPAAA clade</taxon>
        <taxon>Hologalegina</taxon>
        <taxon>IRL clade</taxon>
        <taxon>Fabeae</taxon>
        <taxon>Vicia</taxon>
    </lineage>
</organism>
<keyword evidence="2" id="KW-1185">Reference proteome</keyword>
<gene>
    <name evidence="1" type="ORF">VFH_II077560</name>
</gene>
<name>A0AAV0ZJJ4_VICFA</name>
<accession>A0AAV0ZJJ4</accession>
<protein>
    <recommendedName>
        <fullName evidence="3">Reverse transcriptase domain-containing protein</fullName>
    </recommendedName>
</protein>
<dbReference type="Proteomes" id="UP001157006">
    <property type="component" value="Chromosome 2"/>
</dbReference>
<evidence type="ECO:0000313" key="1">
    <source>
        <dbReference type="EMBL" id="CAI8597348.1"/>
    </source>
</evidence>
<evidence type="ECO:0000313" key="2">
    <source>
        <dbReference type="Proteomes" id="UP001157006"/>
    </source>
</evidence>
<proteinExistence type="predicted"/>
<evidence type="ECO:0008006" key="3">
    <source>
        <dbReference type="Google" id="ProtNLM"/>
    </source>
</evidence>